<dbReference type="GO" id="GO:0071555">
    <property type="term" value="P:cell wall organization"/>
    <property type="evidence" value="ECO:0007669"/>
    <property type="project" value="UniProtKB-KW"/>
</dbReference>
<keyword evidence="13" id="KW-0119">Carbohydrate metabolism</keyword>
<dbReference type="SUPFAM" id="SSF51445">
    <property type="entry name" value="(Trans)glycosidases"/>
    <property type="match status" value="1"/>
</dbReference>
<keyword evidence="21" id="KW-0812">Transmembrane</keyword>
<keyword evidence="11 21" id="KW-0472">Membrane</keyword>
<keyword evidence="10" id="KW-0378">Hydrolase</keyword>
<dbReference type="InterPro" id="IPR017853">
    <property type="entry name" value="GH"/>
</dbReference>
<evidence type="ECO:0000256" key="20">
    <source>
        <dbReference type="SAM" id="MobiDB-lite"/>
    </source>
</evidence>
<keyword evidence="7" id="KW-0134">Cell wall</keyword>
<comment type="function">
    <text evidence="16">Glucanases play a role in cell expansion during growth, in cell-cell fusion during mating, and in spore release during sporulation. This enzyme may be involved in beta-glucan degradation. Active on laminarin and lichenan.</text>
</comment>
<evidence type="ECO:0000256" key="17">
    <source>
        <dbReference type="ARBA" id="ARBA00042373"/>
    </source>
</evidence>
<comment type="catalytic activity">
    <reaction evidence="1">
        <text>Hydrolysis of (1-&gt;3)-beta-D-glucosidic linkages in (1-&gt;3)-beta-D-glucans.</text>
        <dbReference type="EC" id="3.2.1.39"/>
    </reaction>
</comment>
<keyword evidence="8" id="KW-0964">Secreted</keyword>
<dbReference type="GO" id="GO:0009277">
    <property type="term" value="C:fungal-type cell wall"/>
    <property type="evidence" value="ECO:0007669"/>
    <property type="project" value="TreeGrafter"/>
</dbReference>
<dbReference type="Pfam" id="PF00332">
    <property type="entry name" value="Glyco_hydro_17"/>
    <property type="match status" value="1"/>
</dbReference>
<feature type="region of interest" description="Disordered" evidence="20">
    <location>
        <begin position="1"/>
        <end position="21"/>
    </location>
</feature>
<evidence type="ECO:0000256" key="9">
    <source>
        <dbReference type="ARBA" id="ARBA00022729"/>
    </source>
</evidence>
<evidence type="ECO:0000256" key="3">
    <source>
        <dbReference type="ARBA" id="ARBA00004401"/>
    </source>
</evidence>
<keyword evidence="15" id="KW-0624">Polysaccharide degradation</keyword>
<comment type="similarity">
    <text evidence="4 19">Belongs to the glycosyl hydrolase 17 family.</text>
</comment>
<comment type="subcellular location">
    <subcellularLocation>
        <location evidence="3">Cell membrane</location>
        <topology evidence="3">Single-pass type II membrane protein</topology>
    </subcellularLocation>
    <subcellularLocation>
        <location evidence="2">Secreted</location>
        <location evidence="2">Cell wall</location>
    </subcellularLocation>
</comment>
<keyword evidence="12" id="KW-0325">Glycoprotein</keyword>
<keyword evidence="21" id="KW-1133">Transmembrane helix</keyword>
<feature type="region of interest" description="Disordered" evidence="20">
    <location>
        <begin position="198"/>
        <end position="217"/>
    </location>
</feature>
<evidence type="ECO:0000256" key="5">
    <source>
        <dbReference type="ARBA" id="ARBA00012780"/>
    </source>
</evidence>
<keyword evidence="6" id="KW-1003">Cell membrane</keyword>
<evidence type="ECO:0000256" key="10">
    <source>
        <dbReference type="ARBA" id="ARBA00022801"/>
    </source>
</evidence>
<evidence type="ECO:0000256" key="11">
    <source>
        <dbReference type="ARBA" id="ARBA00023136"/>
    </source>
</evidence>
<dbReference type="InterPro" id="IPR050732">
    <property type="entry name" value="Beta-glucan_modifiers"/>
</dbReference>
<feature type="compositionally biased region" description="Low complexity" evidence="20">
    <location>
        <begin position="207"/>
        <end position="217"/>
    </location>
</feature>
<dbReference type="Gene3D" id="3.20.20.80">
    <property type="entry name" value="Glycosidases"/>
    <property type="match status" value="1"/>
</dbReference>
<dbReference type="InterPro" id="IPR000490">
    <property type="entry name" value="Glyco_hydro_17"/>
</dbReference>
<feature type="transmembrane region" description="Helical" evidence="21">
    <location>
        <begin position="226"/>
        <end position="251"/>
    </location>
</feature>
<accession>A0A9P0W0F1</accession>
<dbReference type="PANTHER" id="PTHR16631">
    <property type="entry name" value="GLUCAN 1,3-BETA-GLUCOSIDASE"/>
    <property type="match status" value="1"/>
</dbReference>
<reference evidence="22" key="1">
    <citation type="submission" date="2022-03" db="EMBL/GenBank/DDBJ databases">
        <authorList>
            <person name="Legras J.-L."/>
            <person name="Devillers H."/>
            <person name="Grondin C."/>
        </authorList>
    </citation>
    <scope>NUCLEOTIDE SEQUENCE</scope>
    <source>
        <strain evidence="22">CLIB 1423</strain>
    </source>
</reference>
<dbReference type="EC" id="3.2.1.39" evidence="5"/>
<evidence type="ECO:0000256" key="19">
    <source>
        <dbReference type="RuleBase" id="RU004335"/>
    </source>
</evidence>
<evidence type="ECO:0000256" key="12">
    <source>
        <dbReference type="ARBA" id="ARBA00023180"/>
    </source>
</evidence>
<dbReference type="GO" id="GO:0009986">
    <property type="term" value="C:cell surface"/>
    <property type="evidence" value="ECO:0007669"/>
    <property type="project" value="TreeGrafter"/>
</dbReference>
<comment type="caution">
    <text evidence="22">The sequence shown here is derived from an EMBL/GenBank/DDBJ whole genome shotgun (WGS) entry which is preliminary data.</text>
</comment>
<sequence>MSNESSSQYENSISSGETPNFKAHSASVEDFILKSNTAGKAKRTGESEVKRSKSFSFWNKSYRKKKMKKVSTETEIGESQDDVKLSVYFSSPLEELNIQNQDCIVSDDKGSPDGTQSVNFLDSGEIEIQRFSTVKRNKRDLKGIERINAISPLTGASILSPLGTPSTPFYSKNSPSPLMNSLENVERMYDAYSFEPEKESTSPEVQNNRSTINTNNNERTNSRKRFILVTLLLVLSLLIIVGSFVTAVVILSQGTESTVKTYFQNANSYERYSLLSNLLKTYNFQLLSENERDERDETQVNSDLLYKKSKMAEGGKLNGFNTFEGISDKYKSDLEIRDLMVSDSFPVGRSIFYGLAYSPRGAMEPQCQVSKREVLLDMAVLSKVTCRIRNYGMQCKQSEYILDAIQELNLNMTLSLGVWIGENEVVNQNQMSELKRILKKYPVHLFESIYIGNEVLFRQEQTTEKLVEYIQEARNFAASLGYADLSVGTSEIGSLISNELIEHTDVIGVNIHSFFGGVGSERGTRWTFDFLDSQILPIVNGKSKIVITEVGWPYAGGKYKSAVASPSDFSQFLHQFVCQAYKNGYGWYYFEAFDEPWKEVFYEGENKWETEWGVFTNDRKLKGSIEFNEMNC</sequence>
<dbReference type="GO" id="GO:0005576">
    <property type="term" value="C:extracellular region"/>
    <property type="evidence" value="ECO:0007669"/>
    <property type="project" value="TreeGrafter"/>
</dbReference>
<gene>
    <name evidence="22" type="ORF">CLIB1423_20S01002</name>
</gene>
<proteinExistence type="inferred from homology"/>
<dbReference type="GO" id="GO:0005886">
    <property type="term" value="C:plasma membrane"/>
    <property type="evidence" value="ECO:0007669"/>
    <property type="project" value="UniProtKB-SubCell"/>
</dbReference>
<dbReference type="PANTHER" id="PTHR16631:SF17">
    <property type="entry name" value="GLUCAN ENDO-1,3-BETA-GLUCOSIDASE BTGC"/>
    <property type="match status" value="1"/>
</dbReference>
<keyword evidence="9" id="KW-0732">Signal</keyword>
<dbReference type="GO" id="GO:0000272">
    <property type="term" value="P:polysaccharide catabolic process"/>
    <property type="evidence" value="ECO:0007669"/>
    <property type="project" value="UniProtKB-KW"/>
</dbReference>
<dbReference type="GO" id="GO:0042973">
    <property type="term" value="F:glucan endo-1,3-beta-D-glucosidase activity"/>
    <property type="evidence" value="ECO:0007669"/>
    <property type="project" value="UniProtKB-EC"/>
</dbReference>
<evidence type="ECO:0000256" key="8">
    <source>
        <dbReference type="ARBA" id="ARBA00022525"/>
    </source>
</evidence>
<evidence type="ECO:0000256" key="15">
    <source>
        <dbReference type="ARBA" id="ARBA00023326"/>
    </source>
</evidence>
<evidence type="ECO:0000256" key="16">
    <source>
        <dbReference type="ARBA" id="ARBA00037649"/>
    </source>
</evidence>
<keyword evidence="14" id="KW-0961">Cell wall biogenesis/degradation</keyword>
<evidence type="ECO:0000256" key="2">
    <source>
        <dbReference type="ARBA" id="ARBA00004191"/>
    </source>
</evidence>
<keyword evidence="23" id="KW-1185">Reference proteome</keyword>
<dbReference type="OrthoDB" id="68336at2759"/>
<evidence type="ECO:0000256" key="14">
    <source>
        <dbReference type="ARBA" id="ARBA00023316"/>
    </source>
</evidence>
<evidence type="ECO:0000256" key="21">
    <source>
        <dbReference type="SAM" id="Phobius"/>
    </source>
</evidence>
<evidence type="ECO:0000313" key="23">
    <source>
        <dbReference type="Proteomes" id="UP000837801"/>
    </source>
</evidence>
<dbReference type="Proteomes" id="UP000837801">
    <property type="component" value="Unassembled WGS sequence"/>
</dbReference>
<dbReference type="EMBL" id="CAKXYY010000020">
    <property type="protein sequence ID" value="CAH2354968.1"/>
    <property type="molecule type" value="Genomic_DNA"/>
</dbReference>
<evidence type="ECO:0000256" key="1">
    <source>
        <dbReference type="ARBA" id="ARBA00000382"/>
    </source>
</evidence>
<evidence type="ECO:0000256" key="4">
    <source>
        <dbReference type="ARBA" id="ARBA00008773"/>
    </source>
</evidence>
<organism evidence="22 23">
    <name type="scientific">[Candida] railenensis</name>
    <dbReference type="NCBI Taxonomy" id="45579"/>
    <lineage>
        <taxon>Eukaryota</taxon>
        <taxon>Fungi</taxon>
        <taxon>Dikarya</taxon>
        <taxon>Ascomycota</taxon>
        <taxon>Saccharomycotina</taxon>
        <taxon>Pichiomycetes</taxon>
        <taxon>Debaryomycetaceae</taxon>
        <taxon>Kurtzmaniella</taxon>
    </lineage>
</organism>
<evidence type="ECO:0000256" key="7">
    <source>
        <dbReference type="ARBA" id="ARBA00022512"/>
    </source>
</evidence>
<dbReference type="AlphaFoldDB" id="A0A9P0W0F1"/>
<feature type="compositionally biased region" description="Low complexity" evidence="20">
    <location>
        <begin position="1"/>
        <end position="15"/>
    </location>
</feature>
<evidence type="ECO:0000256" key="13">
    <source>
        <dbReference type="ARBA" id="ARBA00023277"/>
    </source>
</evidence>
<evidence type="ECO:0000256" key="6">
    <source>
        <dbReference type="ARBA" id="ARBA00022475"/>
    </source>
</evidence>
<evidence type="ECO:0000256" key="18">
    <source>
        <dbReference type="ARBA" id="ARBA00043078"/>
    </source>
</evidence>
<evidence type="ECO:0000313" key="22">
    <source>
        <dbReference type="EMBL" id="CAH2354968.1"/>
    </source>
</evidence>
<protein>
    <recommendedName>
        <fullName evidence="5">glucan endo-1,3-beta-D-glucosidase</fullName>
        <ecNumber evidence="5">3.2.1.39</ecNumber>
    </recommendedName>
    <alternativeName>
        <fullName evidence="18">Endo-1,3-beta-glucanase btgC</fullName>
    </alternativeName>
    <alternativeName>
        <fullName evidence="17">Laminarinase btgC</fullName>
    </alternativeName>
</protein>
<name>A0A9P0W0F1_9ASCO</name>